<dbReference type="InterPro" id="IPR008521">
    <property type="entry name" value="Mg_trans_NIPA"/>
</dbReference>
<dbReference type="PANTHER" id="PTHR12570">
    <property type="match status" value="1"/>
</dbReference>
<dbReference type="EMBL" id="JAHXZJ010001492">
    <property type="protein sequence ID" value="KAH0552732.1"/>
    <property type="molecule type" value="Genomic_DNA"/>
</dbReference>
<comment type="caution">
    <text evidence="7">The sequence shown here is derived from an EMBL/GenBank/DDBJ whole genome shotgun (WGS) entry which is preliminary data.</text>
</comment>
<protein>
    <recommendedName>
        <fullName evidence="9">Magnesium transporter NIPA2</fullName>
    </recommendedName>
</protein>
<evidence type="ECO:0008006" key="9">
    <source>
        <dbReference type="Google" id="ProtNLM"/>
    </source>
</evidence>
<keyword evidence="3 6" id="KW-0812">Transmembrane</keyword>
<name>A0AAV7IN95_COTGL</name>
<dbReference type="SUPFAM" id="SSF103481">
    <property type="entry name" value="Multidrug resistance efflux transporter EmrE"/>
    <property type="match status" value="1"/>
</dbReference>
<evidence type="ECO:0000256" key="2">
    <source>
        <dbReference type="ARBA" id="ARBA00007230"/>
    </source>
</evidence>
<dbReference type="GO" id="GO:0015095">
    <property type="term" value="F:magnesium ion transmembrane transporter activity"/>
    <property type="evidence" value="ECO:0007669"/>
    <property type="project" value="InterPro"/>
</dbReference>
<proteinExistence type="inferred from homology"/>
<evidence type="ECO:0000256" key="1">
    <source>
        <dbReference type="ARBA" id="ARBA00004141"/>
    </source>
</evidence>
<evidence type="ECO:0000256" key="4">
    <source>
        <dbReference type="ARBA" id="ARBA00022989"/>
    </source>
</evidence>
<sequence length="273" mass="30721">MEYHYSNWNFNIGIILAISSNIFIGASFIIKKKALIQLQRYGIRAGEGGHGYLRQFTWWSGLLTMGIGEAANFVAYAFAPASVVTPLGALSIVITSILSSKYLNEKINLLGKVGCLLCILEFRSDEHSGIQEIDEKNKLINENERLNFLEREVCKLRTDVDKIKWEQAVTEALIGRAIIRGSASLADCYGFLLPQDILRNNKNMMVQDLKQDNKLNKKGLISNQETTTSKLNKSCDPCPSPRDTFVITISYILEQILDESMGIEEYRREDAVS</sequence>
<dbReference type="PANTHER" id="PTHR12570:SF92">
    <property type="entry name" value="SPICHTHYIN, ISOFORM B"/>
    <property type="match status" value="1"/>
</dbReference>
<evidence type="ECO:0000256" key="6">
    <source>
        <dbReference type="SAM" id="Phobius"/>
    </source>
</evidence>
<dbReference type="InterPro" id="IPR037185">
    <property type="entry name" value="EmrE-like"/>
</dbReference>
<keyword evidence="8" id="KW-1185">Reference proteome</keyword>
<dbReference type="AlphaFoldDB" id="A0AAV7IN95"/>
<accession>A0AAV7IN95</accession>
<comment type="subcellular location">
    <subcellularLocation>
        <location evidence="1">Membrane</location>
        <topology evidence="1">Multi-pass membrane protein</topology>
    </subcellularLocation>
</comment>
<keyword evidence="4 6" id="KW-1133">Transmembrane helix</keyword>
<keyword evidence="5 6" id="KW-0472">Membrane</keyword>
<dbReference type="Pfam" id="PF05653">
    <property type="entry name" value="Mg_trans_NIPA"/>
    <property type="match status" value="1"/>
</dbReference>
<organism evidence="7 8">
    <name type="scientific">Cotesia glomerata</name>
    <name type="common">Lepidopteran parasitic wasp</name>
    <name type="synonym">Apanteles glomeratus</name>
    <dbReference type="NCBI Taxonomy" id="32391"/>
    <lineage>
        <taxon>Eukaryota</taxon>
        <taxon>Metazoa</taxon>
        <taxon>Ecdysozoa</taxon>
        <taxon>Arthropoda</taxon>
        <taxon>Hexapoda</taxon>
        <taxon>Insecta</taxon>
        <taxon>Pterygota</taxon>
        <taxon>Neoptera</taxon>
        <taxon>Endopterygota</taxon>
        <taxon>Hymenoptera</taxon>
        <taxon>Apocrita</taxon>
        <taxon>Ichneumonoidea</taxon>
        <taxon>Braconidae</taxon>
        <taxon>Microgastrinae</taxon>
        <taxon>Cotesia</taxon>
    </lineage>
</organism>
<dbReference type="GO" id="GO:0016020">
    <property type="term" value="C:membrane"/>
    <property type="evidence" value="ECO:0007669"/>
    <property type="project" value="UniProtKB-SubCell"/>
</dbReference>
<evidence type="ECO:0000256" key="5">
    <source>
        <dbReference type="ARBA" id="ARBA00023136"/>
    </source>
</evidence>
<reference evidence="7 8" key="1">
    <citation type="journal article" date="2021" name="J. Hered.">
        <title>A chromosome-level genome assembly of the parasitoid wasp, Cotesia glomerata (Hymenoptera: Braconidae).</title>
        <authorList>
            <person name="Pinto B.J."/>
            <person name="Weis J.J."/>
            <person name="Gamble T."/>
            <person name="Ode P.J."/>
            <person name="Paul R."/>
            <person name="Zaspel J.M."/>
        </authorList>
    </citation>
    <scope>NUCLEOTIDE SEQUENCE [LARGE SCALE GENOMIC DNA]</scope>
    <source>
        <strain evidence="7">CgM1</strain>
    </source>
</reference>
<feature type="transmembrane region" description="Helical" evidence="6">
    <location>
        <begin position="12"/>
        <end position="30"/>
    </location>
</feature>
<feature type="transmembrane region" description="Helical" evidence="6">
    <location>
        <begin position="74"/>
        <end position="98"/>
    </location>
</feature>
<dbReference type="Proteomes" id="UP000826195">
    <property type="component" value="Unassembled WGS sequence"/>
</dbReference>
<evidence type="ECO:0000313" key="8">
    <source>
        <dbReference type="Proteomes" id="UP000826195"/>
    </source>
</evidence>
<evidence type="ECO:0000256" key="3">
    <source>
        <dbReference type="ARBA" id="ARBA00022692"/>
    </source>
</evidence>
<gene>
    <name evidence="7" type="ORF">KQX54_014559</name>
</gene>
<evidence type="ECO:0000313" key="7">
    <source>
        <dbReference type="EMBL" id="KAH0552732.1"/>
    </source>
</evidence>
<comment type="similarity">
    <text evidence="2">Belongs to the NIPA family.</text>
</comment>